<accession>A0A412SXV4</accession>
<name>A0A412SXV4_BACSE</name>
<dbReference type="RefSeq" id="WP_117956176.1">
    <property type="nucleotide sequence ID" value="NZ_JADNNX010000072.1"/>
</dbReference>
<protein>
    <submittedName>
        <fullName evidence="1">Uncharacterized protein</fullName>
    </submittedName>
</protein>
<dbReference type="AlphaFoldDB" id="A0A412SXV4"/>
<dbReference type="EMBL" id="WCLA01000036">
    <property type="protein sequence ID" value="KAB5325353.1"/>
    <property type="molecule type" value="Genomic_DNA"/>
</dbReference>
<evidence type="ECO:0000313" key="2">
    <source>
        <dbReference type="Proteomes" id="UP000431177"/>
    </source>
</evidence>
<reference evidence="1 2" key="1">
    <citation type="journal article" date="2019" name="Nat. Med.">
        <title>A library of human gut bacterial isolates paired with longitudinal multiomics data enables mechanistic microbiome research.</title>
        <authorList>
            <person name="Poyet M."/>
            <person name="Groussin M."/>
            <person name="Gibbons S.M."/>
            <person name="Avila-Pacheco J."/>
            <person name="Jiang X."/>
            <person name="Kearney S.M."/>
            <person name="Perrotta A.R."/>
            <person name="Berdy B."/>
            <person name="Zhao S."/>
            <person name="Lieberman T.D."/>
            <person name="Swanson P.K."/>
            <person name="Smith M."/>
            <person name="Roesemann S."/>
            <person name="Alexander J.E."/>
            <person name="Rich S.A."/>
            <person name="Livny J."/>
            <person name="Vlamakis H."/>
            <person name="Clish C."/>
            <person name="Bullock K."/>
            <person name="Deik A."/>
            <person name="Scott J."/>
            <person name="Pierce K.A."/>
            <person name="Xavier R.J."/>
            <person name="Alm E.J."/>
        </authorList>
    </citation>
    <scope>NUCLEOTIDE SEQUENCE [LARGE SCALE GENOMIC DNA]</scope>
    <source>
        <strain evidence="1 2">BIOML-A2</strain>
    </source>
</reference>
<sequence length="276" mass="31838">MELIFNEQSVVPCADDLSAACSAVIQFIKTYKEAEKHEFRRIRYEKSFDRIELAPDFTLNDFCCNPKFRTYGGLLLGLARHPFIENDSPEESRFINNDFYIKRGDCEIQVEGLGITYLYKSIGISFCIDSFWEQIRHRLYVKGTEAGEYDVVAISHPEHCNEADFLKHKELWKPIELVESKIDPINKPIALRDDHGKDKLLAFARRLCHSPYVVEIVNSIPYNPHESLFIRTVKDNGLIEIVLTNTDKGLGLVLQSTGRNMQETQEIAKILEEQYS</sequence>
<dbReference type="Proteomes" id="UP000431177">
    <property type="component" value="Unassembled WGS sequence"/>
</dbReference>
<comment type="caution">
    <text evidence="1">The sequence shown here is derived from an EMBL/GenBank/DDBJ whole genome shotgun (WGS) entry which is preliminary data.</text>
</comment>
<proteinExistence type="predicted"/>
<organism evidence="1 2">
    <name type="scientific">Bacteroides stercoris</name>
    <dbReference type="NCBI Taxonomy" id="46506"/>
    <lineage>
        <taxon>Bacteria</taxon>
        <taxon>Pseudomonadati</taxon>
        <taxon>Bacteroidota</taxon>
        <taxon>Bacteroidia</taxon>
        <taxon>Bacteroidales</taxon>
        <taxon>Bacteroidaceae</taxon>
        <taxon>Bacteroides</taxon>
    </lineage>
</organism>
<gene>
    <name evidence="1" type="ORF">F9950_14550</name>
</gene>
<evidence type="ECO:0000313" key="1">
    <source>
        <dbReference type="EMBL" id="KAB5325353.1"/>
    </source>
</evidence>